<sequence>MGEVVPAPTRVPDTRCWRCILLNRLCDRMPICKTCLDLGNDGLRILSCKRGEITKDFDEAFSGFNEIAPGTWWYRSGDRCWKMTVDWEKFGRDVALIYGVVDWTWLLPENKRIARGATIVPFLDQFANARWHEVDGHTTIIHSAAYLAMACDLPTPILAALRCLVISYNIGQIDANMPFGWFVNDDFGYDQYEIQQGSYEPRTPAQTSTFYPEIVVERLSEGDPLLEEPIRPVYSDDCLATLLRTTVESTRVLLLKGDPTNWPSVFYVLCILLLVHSDLDVASSFTDVFRTAANSLYHGIENLAALYLHCCEDMHPLNDEGIDADWFHLMVGPDPAFDPEEDYFRWNNAWLETRTVAHVTLTATCNVNEHPGQPDERTKTVKSFLRHLTQLVDGRVGF</sequence>
<gene>
    <name evidence="1" type="ORF">BCR34DRAFT_198889</name>
</gene>
<organism evidence="1 2">
    <name type="scientific">Clohesyomyces aquaticus</name>
    <dbReference type="NCBI Taxonomy" id="1231657"/>
    <lineage>
        <taxon>Eukaryota</taxon>
        <taxon>Fungi</taxon>
        <taxon>Dikarya</taxon>
        <taxon>Ascomycota</taxon>
        <taxon>Pezizomycotina</taxon>
        <taxon>Dothideomycetes</taxon>
        <taxon>Pleosporomycetidae</taxon>
        <taxon>Pleosporales</taxon>
        <taxon>Lindgomycetaceae</taxon>
        <taxon>Clohesyomyces</taxon>
    </lineage>
</organism>
<protein>
    <submittedName>
        <fullName evidence="1">Uncharacterized protein</fullName>
    </submittedName>
</protein>
<evidence type="ECO:0000313" key="2">
    <source>
        <dbReference type="Proteomes" id="UP000193144"/>
    </source>
</evidence>
<comment type="caution">
    <text evidence="1">The sequence shown here is derived from an EMBL/GenBank/DDBJ whole genome shotgun (WGS) entry which is preliminary data.</text>
</comment>
<dbReference type="Proteomes" id="UP000193144">
    <property type="component" value="Unassembled WGS sequence"/>
</dbReference>
<accession>A0A1Y1ZXW4</accession>
<evidence type="ECO:0000313" key="1">
    <source>
        <dbReference type="EMBL" id="ORY15068.1"/>
    </source>
</evidence>
<name>A0A1Y1ZXW4_9PLEO</name>
<proteinExistence type="predicted"/>
<dbReference type="EMBL" id="MCFA01000028">
    <property type="protein sequence ID" value="ORY15068.1"/>
    <property type="molecule type" value="Genomic_DNA"/>
</dbReference>
<keyword evidence="2" id="KW-1185">Reference proteome</keyword>
<dbReference type="OrthoDB" id="3795311at2759"/>
<dbReference type="AlphaFoldDB" id="A0A1Y1ZXW4"/>
<reference evidence="1 2" key="1">
    <citation type="submission" date="2016-07" db="EMBL/GenBank/DDBJ databases">
        <title>Pervasive Adenine N6-methylation of Active Genes in Fungi.</title>
        <authorList>
            <consortium name="DOE Joint Genome Institute"/>
            <person name="Mondo S.J."/>
            <person name="Dannebaum R.O."/>
            <person name="Kuo R.C."/>
            <person name="Labutti K."/>
            <person name="Haridas S."/>
            <person name="Kuo A."/>
            <person name="Salamov A."/>
            <person name="Ahrendt S.R."/>
            <person name="Lipzen A."/>
            <person name="Sullivan W."/>
            <person name="Andreopoulos W.B."/>
            <person name="Clum A."/>
            <person name="Lindquist E."/>
            <person name="Daum C."/>
            <person name="Ramamoorthy G.K."/>
            <person name="Gryganskyi A."/>
            <person name="Culley D."/>
            <person name="Magnuson J.K."/>
            <person name="James T.Y."/>
            <person name="O'Malley M.A."/>
            <person name="Stajich J.E."/>
            <person name="Spatafora J.W."/>
            <person name="Visel A."/>
            <person name="Grigoriev I.V."/>
        </authorList>
    </citation>
    <scope>NUCLEOTIDE SEQUENCE [LARGE SCALE GENOMIC DNA]</scope>
    <source>
        <strain evidence="1 2">CBS 115471</strain>
    </source>
</reference>